<dbReference type="PANTHER" id="PTHR43214">
    <property type="entry name" value="TWO-COMPONENT RESPONSE REGULATOR"/>
    <property type="match status" value="1"/>
</dbReference>
<dbReference type="InterPro" id="IPR016032">
    <property type="entry name" value="Sig_transdc_resp-reg_C-effctor"/>
</dbReference>
<dbReference type="Gene3D" id="3.40.50.2300">
    <property type="match status" value="1"/>
</dbReference>
<dbReference type="Proteomes" id="UP001596084">
    <property type="component" value="Unassembled WGS sequence"/>
</dbReference>
<dbReference type="InterPro" id="IPR011006">
    <property type="entry name" value="CheY-like_superfamily"/>
</dbReference>
<comment type="caution">
    <text evidence="6">The sequence shown here is derived from an EMBL/GenBank/DDBJ whole genome shotgun (WGS) entry which is preliminary data.</text>
</comment>
<feature type="region of interest" description="Disordered" evidence="3">
    <location>
        <begin position="223"/>
        <end position="245"/>
    </location>
</feature>
<dbReference type="InterPro" id="IPR000792">
    <property type="entry name" value="Tscrpt_reg_LuxR_C"/>
</dbReference>
<accession>A0ABW0Q8G7</accession>
<evidence type="ECO:0000256" key="2">
    <source>
        <dbReference type="PROSITE-ProRule" id="PRU00169"/>
    </source>
</evidence>
<name>A0ABW0Q8G7_9BURK</name>
<evidence type="ECO:0000313" key="7">
    <source>
        <dbReference type="Proteomes" id="UP001596084"/>
    </source>
</evidence>
<dbReference type="PRINTS" id="PR00038">
    <property type="entry name" value="HTHLUXR"/>
</dbReference>
<feature type="modified residue" description="4-aspartylphosphate" evidence="2">
    <location>
        <position position="61"/>
    </location>
</feature>
<dbReference type="InterPro" id="IPR039420">
    <property type="entry name" value="WalR-like"/>
</dbReference>
<keyword evidence="2" id="KW-0597">Phosphoprotein</keyword>
<dbReference type="PROSITE" id="PS50110">
    <property type="entry name" value="RESPONSE_REGULATORY"/>
    <property type="match status" value="1"/>
</dbReference>
<evidence type="ECO:0000256" key="3">
    <source>
        <dbReference type="SAM" id="MobiDB-lite"/>
    </source>
</evidence>
<protein>
    <submittedName>
        <fullName evidence="6">LuxR C-terminal-related transcriptional regulator</fullName>
    </submittedName>
</protein>
<evidence type="ECO:0000259" key="5">
    <source>
        <dbReference type="PROSITE" id="PS50110"/>
    </source>
</evidence>
<proteinExistence type="predicted"/>
<reference evidence="7" key="1">
    <citation type="journal article" date="2019" name="Int. J. Syst. Evol. Microbiol.">
        <title>The Global Catalogue of Microorganisms (GCM) 10K type strain sequencing project: providing services to taxonomists for standard genome sequencing and annotation.</title>
        <authorList>
            <consortium name="The Broad Institute Genomics Platform"/>
            <consortium name="The Broad Institute Genome Sequencing Center for Infectious Disease"/>
            <person name="Wu L."/>
            <person name="Ma J."/>
        </authorList>
    </citation>
    <scope>NUCLEOTIDE SEQUENCE [LARGE SCALE GENOMIC DNA]</scope>
    <source>
        <strain evidence="7">CGMCC 4.7277</strain>
    </source>
</reference>
<feature type="domain" description="HTH luxR-type" evidence="4">
    <location>
        <begin position="143"/>
        <end position="208"/>
    </location>
</feature>
<evidence type="ECO:0000256" key="1">
    <source>
        <dbReference type="ARBA" id="ARBA00023125"/>
    </source>
</evidence>
<dbReference type="PANTHER" id="PTHR43214:SF43">
    <property type="entry name" value="TWO-COMPONENT RESPONSE REGULATOR"/>
    <property type="match status" value="1"/>
</dbReference>
<dbReference type="PROSITE" id="PS50043">
    <property type="entry name" value="HTH_LUXR_2"/>
    <property type="match status" value="1"/>
</dbReference>
<dbReference type="PROSITE" id="PS00622">
    <property type="entry name" value="HTH_LUXR_1"/>
    <property type="match status" value="1"/>
</dbReference>
<dbReference type="InterPro" id="IPR001789">
    <property type="entry name" value="Sig_transdc_resp-reg_receiver"/>
</dbReference>
<feature type="compositionally biased region" description="Pro residues" evidence="3">
    <location>
        <begin position="236"/>
        <end position="245"/>
    </location>
</feature>
<evidence type="ECO:0000313" key="6">
    <source>
        <dbReference type="EMBL" id="MFC5520763.1"/>
    </source>
</evidence>
<dbReference type="SUPFAM" id="SSF52172">
    <property type="entry name" value="CheY-like"/>
    <property type="match status" value="1"/>
</dbReference>
<dbReference type="Pfam" id="PF00196">
    <property type="entry name" value="GerE"/>
    <property type="match status" value="1"/>
</dbReference>
<keyword evidence="1" id="KW-0238">DNA-binding</keyword>
<dbReference type="EMBL" id="JBHSMX010000011">
    <property type="protein sequence ID" value="MFC5520763.1"/>
    <property type="molecule type" value="Genomic_DNA"/>
</dbReference>
<sequence length="245" mass="26496">MGVTEKTRVLVAHRVPLVAAGLVATLRHQSVVPVEITNLDPREGSTLGWLRRHSTDVIIVDYDDGLNAATQIRSAPIIRGSGTPRVLILTGQDSECDIRHALERGVHGYVLLSCRLEEVIVAVEAVRRGARHLGPLAAQRLAESLTRAPLTIREMDVLMLLSAGDCNKAIGKKLNIAIGTVKSHVKSVLEKLDAISRTEAAAVARRRGLLPIEAQALMPSAPFAYGTSHRTSRNTPQPPEPHQPV</sequence>
<feature type="domain" description="Response regulatory" evidence="5">
    <location>
        <begin position="8"/>
        <end position="127"/>
    </location>
</feature>
<evidence type="ECO:0000259" key="4">
    <source>
        <dbReference type="PROSITE" id="PS50043"/>
    </source>
</evidence>
<dbReference type="SUPFAM" id="SSF46894">
    <property type="entry name" value="C-terminal effector domain of the bipartite response regulators"/>
    <property type="match status" value="1"/>
</dbReference>
<gene>
    <name evidence="6" type="ORF">ACFPP7_07500</name>
</gene>
<dbReference type="CDD" id="cd06170">
    <property type="entry name" value="LuxR_C_like"/>
    <property type="match status" value="1"/>
</dbReference>
<dbReference type="RefSeq" id="WP_084389273.1">
    <property type="nucleotide sequence ID" value="NZ_JBHSMX010000011.1"/>
</dbReference>
<organism evidence="6 7">
    <name type="scientific">Polaromonas jejuensis</name>
    <dbReference type="NCBI Taxonomy" id="457502"/>
    <lineage>
        <taxon>Bacteria</taxon>
        <taxon>Pseudomonadati</taxon>
        <taxon>Pseudomonadota</taxon>
        <taxon>Betaproteobacteria</taxon>
        <taxon>Burkholderiales</taxon>
        <taxon>Comamonadaceae</taxon>
        <taxon>Polaromonas</taxon>
    </lineage>
</organism>
<dbReference type="SMART" id="SM00448">
    <property type="entry name" value="REC"/>
    <property type="match status" value="1"/>
</dbReference>
<keyword evidence="7" id="KW-1185">Reference proteome</keyword>
<dbReference type="SMART" id="SM00421">
    <property type="entry name" value="HTH_LUXR"/>
    <property type="match status" value="1"/>
</dbReference>